<dbReference type="Proteomes" id="UP000255328">
    <property type="component" value="Unassembled WGS sequence"/>
</dbReference>
<dbReference type="InterPro" id="IPR001296">
    <property type="entry name" value="Glyco_trans_1"/>
</dbReference>
<proteinExistence type="predicted"/>
<sequence length="373" mass="44516">MKKRKNILMVSHSSGGGGAEVVFEKTLDYLKEDGHKITVILPNKKGYLYEKLKYQEGIKLFILNLKNISVGPLYKNLIKIIYDFILIIIFRRKLIINENIDIIYSSTIVNIFPIILGVITKKRIVWHIHERYNDYSKIYNPKLDKIMKYLFRKSEVIFLSNKLKYSWKKRLKIKEKTKDHIIYNFIKESIEQKNSDRSVVTLGFAGTFCERKNPYLFVELIEKLNKKYKVEAIMCGSKIKEEIKKYITEKKLEMSNLKLYDYIDINEFFNKIDIFILPSYNEAWPLVAIEAMKAEVIPIITKESDLDEIFQEEKNIFYFDPNNLENLESKIEKVLYLKESEKKNLFKRNLKIIEKYSFSKNYKIKIKNLFNYM</sequence>
<keyword evidence="5" id="KW-1185">Reference proteome</keyword>
<dbReference type="PANTHER" id="PTHR12526:SF630">
    <property type="entry name" value="GLYCOSYLTRANSFERASE"/>
    <property type="match status" value="1"/>
</dbReference>
<keyword evidence="1" id="KW-1133">Transmembrane helix</keyword>
<dbReference type="RefSeq" id="WP_115271240.1">
    <property type="nucleotide sequence ID" value="NZ_UGGU01000003.1"/>
</dbReference>
<organism evidence="4 5">
    <name type="scientific">Fusobacterium necrogenes</name>
    <dbReference type="NCBI Taxonomy" id="858"/>
    <lineage>
        <taxon>Bacteria</taxon>
        <taxon>Fusobacteriati</taxon>
        <taxon>Fusobacteriota</taxon>
        <taxon>Fusobacteriia</taxon>
        <taxon>Fusobacteriales</taxon>
        <taxon>Fusobacteriaceae</taxon>
        <taxon>Fusobacterium</taxon>
    </lineage>
</organism>
<feature type="transmembrane region" description="Helical" evidence="1">
    <location>
        <begin position="73"/>
        <end position="90"/>
    </location>
</feature>
<dbReference type="InterPro" id="IPR028098">
    <property type="entry name" value="Glyco_trans_4-like_N"/>
</dbReference>
<reference evidence="4 5" key="1">
    <citation type="submission" date="2018-06" db="EMBL/GenBank/DDBJ databases">
        <authorList>
            <consortium name="Pathogen Informatics"/>
            <person name="Doyle S."/>
        </authorList>
    </citation>
    <scope>NUCLEOTIDE SEQUENCE [LARGE SCALE GENOMIC DNA]</scope>
    <source>
        <strain evidence="4 5">NCTC10723</strain>
    </source>
</reference>
<feature type="domain" description="Glycosyl transferase family 1" evidence="2">
    <location>
        <begin position="188"/>
        <end position="342"/>
    </location>
</feature>
<dbReference type="CDD" id="cd03801">
    <property type="entry name" value="GT4_PimA-like"/>
    <property type="match status" value="1"/>
</dbReference>
<keyword evidence="1" id="KW-0812">Transmembrane</keyword>
<dbReference type="GO" id="GO:0016757">
    <property type="term" value="F:glycosyltransferase activity"/>
    <property type="evidence" value="ECO:0007669"/>
    <property type="project" value="InterPro"/>
</dbReference>
<evidence type="ECO:0000256" key="1">
    <source>
        <dbReference type="SAM" id="Phobius"/>
    </source>
</evidence>
<evidence type="ECO:0000259" key="2">
    <source>
        <dbReference type="Pfam" id="PF00534"/>
    </source>
</evidence>
<feature type="transmembrane region" description="Helical" evidence="1">
    <location>
        <begin position="102"/>
        <end position="119"/>
    </location>
</feature>
<feature type="domain" description="Glycosyltransferase subfamily 4-like N-terminal" evidence="3">
    <location>
        <begin position="17"/>
        <end position="186"/>
    </location>
</feature>
<gene>
    <name evidence="4" type="ORF">NCTC10723_01765</name>
</gene>
<dbReference type="EMBL" id="UGGU01000003">
    <property type="protein sequence ID" value="STO32272.1"/>
    <property type="molecule type" value="Genomic_DNA"/>
</dbReference>
<dbReference type="OrthoDB" id="9771846at2"/>
<dbReference type="AlphaFoldDB" id="A0A377GZT9"/>
<name>A0A377GZT9_9FUSO</name>
<dbReference type="PANTHER" id="PTHR12526">
    <property type="entry name" value="GLYCOSYLTRANSFERASE"/>
    <property type="match status" value="1"/>
</dbReference>
<dbReference type="Pfam" id="PF13439">
    <property type="entry name" value="Glyco_transf_4"/>
    <property type="match status" value="1"/>
</dbReference>
<evidence type="ECO:0000259" key="3">
    <source>
        <dbReference type="Pfam" id="PF13439"/>
    </source>
</evidence>
<keyword evidence="1" id="KW-0472">Membrane</keyword>
<dbReference type="SUPFAM" id="SSF53756">
    <property type="entry name" value="UDP-Glycosyltransferase/glycogen phosphorylase"/>
    <property type="match status" value="1"/>
</dbReference>
<evidence type="ECO:0000313" key="5">
    <source>
        <dbReference type="Proteomes" id="UP000255328"/>
    </source>
</evidence>
<evidence type="ECO:0000313" key="4">
    <source>
        <dbReference type="EMBL" id="STO32272.1"/>
    </source>
</evidence>
<accession>A0A377GZT9</accession>
<protein>
    <submittedName>
        <fullName evidence="4">N-acetyl-alpha-D-glucosaminyl L-malate synthase BshA</fullName>
    </submittedName>
</protein>
<dbReference type="Pfam" id="PF00534">
    <property type="entry name" value="Glycos_transf_1"/>
    <property type="match status" value="1"/>
</dbReference>
<dbReference type="Gene3D" id="3.40.50.2000">
    <property type="entry name" value="Glycogen Phosphorylase B"/>
    <property type="match status" value="2"/>
</dbReference>